<gene>
    <name evidence="1" type="ORF">BDV40DRAFT_292802</name>
</gene>
<dbReference type="Proteomes" id="UP000326950">
    <property type="component" value="Unassembled WGS sequence"/>
</dbReference>
<organism evidence="1 2">
    <name type="scientific">Aspergillus tamarii</name>
    <dbReference type="NCBI Taxonomy" id="41984"/>
    <lineage>
        <taxon>Eukaryota</taxon>
        <taxon>Fungi</taxon>
        <taxon>Dikarya</taxon>
        <taxon>Ascomycota</taxon>
        <taxon>Pezizomycotina</taxon>
        <taxon>Eurotiomycetes</taxon>
        <taxon>Eurotiomycetidae</taxon>
        <taxon>Eurotiales</taxon>
        <taxon>Aspergillaceae</taxon>
        <taxon>Aspergillus</taxon>
        <taxon>Aspergillus subgen. Circumdati</taxon>
    </lineage>
</organism>
<reference evidence="1 2" key="1">
    <citation type="submission" date="2019-04" db="EMBL/GenBank/DDBJ databases">
        <title>Friends and foes A comparative genomics study of 23 Aspergillus species from section Flavi.</title>
        <authorList>
            <consortium name="DOE Joint Genome Institute"/>
            <person name="Kjaerbolling I."/>
            <person name="Vesth T."/>
            <person name="Frisvad J.C."/>
            <person name="Nybo J.L."/>
            <person name="Theobald S."/>
            <person name="Kildgaard S."/>
            <person name="Isbrandt T."/>
            <person name="Kuo A."/>
            <person name="Sato A."/>
            <person name="Lyhne E.K."/>
            <person name="Kogle M.E."/>
            <person name="Wiebenga A."/>
            <person name="Kun R.S."/>
            <person name="Lubbers R.J."/>
            <person name="Makela M.R."/>
            <person name="Barry K."/>
            <person name="Chovatia M."/>
            <person name="Clum A."/>
            <person name="Daum C."/>
            <person name="Haridas S."/>
            <person name="He G."/>
            <person name="LaButti K."/>
            <person name="Lipzen A."/>
            <person name="Mondo S."/>
            <person name="Riley R."/>
            <person name="Salamov A."/>
            <person name="Simmons B.A."/>
            <person name="Magnuson J.K."/>
            <person name="Henrissat B."/>
            <person name="Mortensen U.H."/>
            <person name="Larsen T.O."/>
            <person name="Devries R.P."/>
            <person name="Grigoriev I.V."/>
            <person name="Machida M."/>
            <person name="Baker S.E."/>
            <person name="Andersen M.R."/>
        </authorList>
    </citation>
    <scope>NUCLEOTIDE SEQUENCE [LARGE SCALE GENOMIC DNA]</scope>
    <source>
        <strain evidence="1 2">CBS 117626</strain>
    </source>
</reference>
<dbReference type="OrthoDB" id="1930760at2759"/>
<evidence type="ECO:0000313" key="2">
    <source>
        <dbReference type="Proteomes" id="UP000326950"/>
    </source>
</evidence>
<sequence length="115" mass="13015">MTPEQRMSLFSPMSQIGRSVGIYSKGESMTGNTRDTHRLVHLCGTKTPEIQNVVDEEAPKNQEEECNTGVPRYVIQNVHRLAGVQDPSGFIESFTKVKEDGSQPRRRAVFFYQIL</sequence>
<keyword evidence="2" id="KW-1185">Reference proteome</keyword>
<protein>
    <submittedName>
        <fullName evidence="1">Uncharacterized protein</fullName>
    </submittedName>
</protein>
<name>A0A5N6UFC5_ASPTM</name>
<evidence type="ECO:0000313" key="1">
    <source>
        <dbReference type="EMBL" id="KAE8157309.1"/>
    </source>
</evidence>
<proteinExistence type="predicted"/>
<dbReference type="EMBL" id="ML738728">
    <property type="protein sequence ID" value="KAE8157309.1"/>
    <property type="molecule type" value="Genomic_DNA"/>
</dbReference>
<accession>A0A5N6UFC5</accession>
<dbReference type="AlphaFoldDB" id="A0A5N6UFC5"/>